<dbReference type="Proteomes" id="UP001517388">
    <property type="component" value="Unassembled WGS sequence"/>
</dbReference>
<sequence>MQQRFAIAPLNSPNSELLAAALRYRIPSTPQHPFLTNRRDAEDTEKERSHSLNSPNSDRTPPTSQTANCLQQRFAIAPPQLPKQRTACSSASLSHPLKLPKQRSHPLNSPTSFLSHAENAESFAQSRKGAKTQRIASLNIPTSFFNEPRRHEEREGRREEKSDRIFKI</sequence>
<reference evidence="2" key="1">
    <citation type="journal article" date="2020" name="Toxins">
        <title>Phylogenomic Analysis of Secondary Metabolism in the Toxic Cyanobacterial Genera Anabaena, Dolichospermum and Aphanizomenon.</title>
        <authorList>
            <person name="Oesterholm J."/>
            <person name="Popin R.V."/>
            <person name="Fewer D.P."/>
            <person name="Sivonen K."/>
        </authorList>
    </citation>
    <scope>NUCLEOTIDE SEQUENCE [LARGE SCALE GENOMIC DNA]</scope>
    <source>
        <strain evidence="2">UHCC 0037</strain>
    </source>
</reference>
<accession>A0ACC7S947</accession>
<keyword evidence="2" id="KW-1185">Reference proteome</keyword>
<organism evidence="1 2">
    <name type="scientific">Dolichospermum flos-aquae UHCC 0037</name>
    <dbReference type="NCBI Taxonomy" id="2590026"/>
    <lineage>
        <taxon>Bacteria</taxon>
        <taxon>Bacillati</taxon>
        <taxon>Cyanobacteriota</taxon>
        <taxon>Cyanophyceae</taxon>
        <taxon>Nostocales</taxon>
        <taxon>Aphanizomenonaceae</taxon>
        <taxon>Dolichospermum</taxon>
    </lineage>
</organism>
<name>A0ACC7S947_DOLFA</name>
<proteinExistence type="predicted"/>
<comment type="caution">
    <text evidence="1">The sequence shown here is derived from an EMBL/GenBank/DDBJ whole genome shotgun (WGS) entry which is preliminary data.</text>
</comment>
<dbReference type="EMBL" id="VILF01000004">
    <property type="protein sequence ID" value="MTJ44711.1"/>
    <property type="molecule type" value="Genomic_DNA"/>
</dbReference>
<protein>
    <submittedName>
        <fullName evidence="1">Uncharacterized protein</fullName>
    </submittedName>
</protein>
<gene>
    <name evidence="1" type="ORF">FJR39_16655</name>
</gene>
<evidence type="ECO:0000313" key="1">
    <source>
        <dbReference type="EMBL" id="MTJ44711.1"/>
    </source>
</evidence>
<evidence type="ECO:0000313" key="2">
    <source>
        <dbReference type="Proteomes" id="UP001517388"/>
    </source>
</evidence>